<organism evidence="7 8">
    <name type="scientific">Candidula unifasciata</name>
    <dbReference type="NCBI Taxonomy" id="100452"/>
    <lineage>
        <taxon>Eukaryota</taxon>
        <taxon>Metazoa</taxon>
        <taxon>Spiralia</taxon>
        <taxon>Lophotrochozoa</taxon>
        <taxon>Mollusca</taxon>
        <taxon>Gastropoda</taxon>
        <taxon>Heterobranchia</taxon>
        <taxon>Euthyneura</taxon>
        <taxon>Panpulmonata</taxon>
        <taxon>Eupulmonata</taxon>
        <taxon>Stylommatophora</taxon>
        <taxon>Helicina</taxon>
        <taxon>Helicoidea</taxon>
        <taxon>Geomitridae</taxon>
        <taxon>Candidula</taxon>
    </lineage>
</organism>
<comment type="similarity">
    <text evidence="1 6">Belongs to the glycosyl hydrolase 1 family.</text>
</comment>
<keyword evidence="4" id="KW-0325">Glycoprotein</keyword>
<dbReference type="PRINTS" id="PR00131">
    <property type="entry name" value="GLHYDRLASE1"/>
</dbReference>
<dbReference type="PANTHER" id="PTHR10353:SF36">
    <property type="entry name" value="LP05116P"/>
    <property type="match status" value="1"/>
</dbReference>
<dbReference type="Proteomes" id="UP000678393">
    <property type="component" value="Unassembled WGS sequence"/>
</dbReference>
<keyword evidence="8" id="KW-1185">Reference proteome</keyword>
<dbReference type="Gene3D" id="3.20.20.80">
    <property type="entry name" value="Glycosidases"/>
    <property type="match status" value="2"/>
</dbReference>
<evidence type="ECO:0000256" key="1">
    <source>
        <dbReference type="ARBA" id="ARBA00010838"/>
    </source>
</evidence>
<dbReference type="GO" id="GO:0005975">
    <property type="term" value="P:carbohydrate metabolic process"/>
    <property type="evidence" value="ECO:0007669"/>
    <property type="project" value="InterPro"/>
</dbReference>
<evidence type="ECO:0008006" key="9">
    <source>
        <dbReference type="Google" id="ProtNLM"/>
    </source>
</evidence>
<evidence type="ECO:0000256" key="4">
    <source>
        <dbReference type="ARBA" id="ARBA00023180"/>
    </source>
</evidence>
<dbReference type="SUPFAM" id="SSF51445">
    <property type="entry name" value="(Trans)glycosidases"/>
    <property type="match status" value="2"/>
</dbReference>
<keyword evidence="3" id="KW-0378">Hydrolase</keyword>
<comment type="caution">
    <text evidence="7">The sequence shown here is derived from an EMBL/GenBank/DDBJ whole genome shotgun (WGS) entry which is preliminary data.</text>
</comment>
<dbReference type="AlphaFoldDB" id="A0A8S4A3M9"/>
<dbReference type="InterPro" id="IPR017853">
    <property type="entry name" value="GH"/>
</dbReference>
<dbReference type="InterPro" id="IPR001360">
    <property type="entry name" value="Glyco_hydro_1"/>
</dbReference>
<name>A0A8S4A3M9_9EUPU</name>
<evidence type="ECO:0000313" key="8">
    <source>
        <dbReference type="Proteomes" id="UP000678393"/>
    </source>
</evidence>
<protein>
    <recommendedName>
        <fullName evidence="9">Lactase</fullName>
    </recommendedName>
</protein>
<evidence type="ECO:0000256" key="6">
    <source>
        <dbReference type="RuleBase" id="RU003690"/>
    </source>
</evidence>
<evidence type="ECO:0000313" key="7">
    <source>
        <dbReference type="EMBL" id="CAG5136319.1"/>
    </source>
</evidence>
<accession>A0A8S4A3M9</accession>
<dbReference type="PANTHER" id="PTHR10353">
    <property type="entry name" value="GLYCOSYL HYDROLASE"/>
    <property type="match status" value="1"/>
</dbReference>
<keyword evidence="5" id="KW-0326">Glycosidase</keyword>
<dbReference type="Pfam" id="PF00232">
    <property type="entry name" value="Glyco_hydro_1"/>
    <property type="match status" value="2"/>
</dbReference>
<comment type="subunit">
    <text evidence="2">Homodimer.</text>
</comment>
<reference evidence="7" key="1">
    <citation type="submission" date="2021-04" db="EMBL/GenBank/DDBJ databases">
        <authorList>
            <consortium name="Molecular Ecology Group"/>
        </authorList>
    </citation>
    <scope>NUCLEOTIDE SEQUENCE</scope>
</reference>
<evidence type="ECO:0000256" key="2">
    <source>
        <dbReference type="ARBA" id="ARBA00011738"/>
    </source>
</evidence>
<evidence type="ECO:0000256" key="3">
    <source>
        <dbReference type="ARBA" id="ARBA00022801"/>
    </source>
</evidence>
<dbReference type="GO" id="GO:0008422">
    <property type="term" value="F:beta-glucosidase activity"/>
    <property type="evidence" value="ECO:0007669"/>
    <property type="project" value="TreeGrafter"/>
</dbReference>
<proteinExistence type="inferred from homology"/>
<dbReference type="EMBL" id="CAJHNH020008519">
    <property type="protein sequence ID" value="CAG5136319.1"/>
    <property type="molecule type" value="Genomic_DNA"/>
</dbReference>
<dbReference type="FunFam" id="3.20.20.80:FF:000013">
    <property type="entry name" value="lactase-phlorizin hydrolase"/>
    <property type="match status" value="1"/>
</dbReference>
<gene>
    <name evidence="7" type="ORF">CUNI_LOCUS21877</name>
</gene>
<dbReference type="OrthoDB" id="65569at2759"/>
<evidence type="ECO:0000256" key="5">
    <source>
        <dbReference type="ARBA" id="ARBA00023295"/>
    </source>
</evidence>
<sequence length="727" mass="82747">MHLLLLFFTACCALEQHPVIEFPKSFIFGVSSSALPTEGAWDRDGKGPSIWDSFARKWANIDGGGDAEIAADGYQNVKTDVQLLKSLGVSHYKFSLSWPRILPTGTTERVNDKGVAYYNELIDELLAYGIQPFITLHHWDLPQQLQNLGGWANDSSVTWFKEYADLCFKTFGDRVKTWITIEDPVSLAYKGYETGEHAPGLKNPDLVYPVGHNLIRAHAEAYIIYRDTYKASQNGQVGIALHSDWYVPKTNSSADVDAAFRALTFHLGWMADPLFKGDYPTLMKSYDNQKQFKKGEESLSLPNFSGSEKARIKGALDFLALSHFKTKLVSHKANTGKGFLKVQNVLLEVDKSYPKLEYRPETNPDSDKRLMGFGLKDLLVYLTKTYNNPAIYVTANGLETCGTLQDQDRIDYIRDYSNNVLQAITAESDVRGYFVQSLVDGFSWDQGYTTKTGLYFVDMGTPGRTRYPRSSATFYRMLVAKRRFDDQLVNFRAFPKERDEFYKGLFPSNFLWGTATSDYQTEGGWRDDGKGLSIWDTFAHNKHITGNQTGDVACDSYRLYQEDVKLLENLGVNFYRFSIAWTRIMPNGTRDNINQAGIDHYNHLIDDLLAKDIIPMVTLYHWDLPQALQDSGGWTNRSIGEHFRGIRQSLFSAFWKQGEALGHLQRTLCVYSLRLRCGFPPSWKNQTWGCCLSSCPQCTPLPRKSLPHLQEQFQEQSERCGRHQLVR</sequence>